<organism evidence="1 2">
    <name type="scientific">Bacillus thuringiensis</name>
    <dbReference type="NCBI Taxonomy" id="1428"/>
    <lineage>
        <taxon>Bacteria</taxon>
        <taxon>Bacillati</taxon>
        <taxon>Bacillota</taxon>
        <taxon>Bacilli</taxon>
        <taxon>Bacillales</taxon>
        <taxon>Bacillaceae</taxon>
        <taxon>Bacillus</taxon>
        <taxon>Bacillus cereus group</taxon>
    </lineage>
</organism>
<dbReference type="AlphaFoldDB" id="A0A9X7APS7"/>
<accession>A0A9X7APS7</accession>
<name>A0A9X7APS7_BACTU</name>
<protein>
    <submittedName>
        <fullName evidence="1">DUF2187 domain-containing protein</fullName>
    </submittedName>
</protein>
<evidence type="ECO:0000313" key="2">
    <source>
        <dbReference type="Proteomes" id="UP000226106"/>
    </source>
</evidence>
<dbReference type="EMBL" id="NVCO01000023">
    <property type="protein sequence ID" value="PFT48371.1"/>
    <property type="molecule type" value="Genomic_DNA"/>
</dbReference>
<comment type="caution">
    <text evidence="1">The sequence shown here is derived from an EMBL/GenBank/DDBJ whole genome shotgun (WGS) entry which is preliminary data.</text>
</comment>
<evidence type="ECO:0000313" key="1">
    <source>
        <dbReference type="EMBL" id="PFT48371.1"/>
    </source>
</evidence>
<dbReference type="RefSeq" id="WP_080681815.1">
    <property type="nucleotide sequence ID" value="NZ_CP012099.1"/>
</dbReference>
<proteinExistence type="predicted"/>
<sequence length="66" mass="7430">METKNNVTIGSYVQFPYHNNSTLQLTGCVVNILQNTIVVDIADIAGTHAIEENRQVVKYGYYKVKL</sequence>
<gene>
    <name evidence="1" type="ORF">COK72_08760</name>
</gene>
<reference evidence="1 2" key="1">
    <citation type="submission" date="2017-09" db="EMBL/GenBank/DDBJ databases">
        <title>Large-scale bioinformatics analysis of Bacillus genomes uncovers conserved roles of natural products in bacterial physiology.</title>
        <authorList>
            <consortium name="Agbiome Team Llc"/>
            <person name="Bleich R.M."/>
            <person name="Grubbs K.J."/>
            <person name="Santa Maria K.C."/>
            <person name="Allen S.E."/>
            <person name="Farag S."/>
            <person name="Shank E.A."/>
            <person name="Bowers A."/>
        </authorList>
    </citation>
    <scope>NUCLEOTIDE SEQUENCE [LARGE SCALE GENOMIC DNA]</scope>
    <source>
        <strain evidence="1 2">AFS065400</strain>
    </source>
</reference>
<dbReference type="Proteomes" id="UP000226106">
    <property type="component" value="Unassembled WGS sequence"/>
</dbReference>